<evidence type="ECO:0000313" key="1">
    <source>
        <dbReference type="EMBL" id="CAG8783490.1"/>
    </source>
</evidence>
<comment type="caution">
    <text evidence="1">The sequence shown here is derived from an EMBL/GenBank/DDBJ whole genome shotgun (WGS) entry which is preliminary data.</text>
</comment>
<accession>A0A9N9JJ62</accession>
<dbReference type="Proteomes" id="UP000789759">
    <property type="component" value="Unassembled WGS sequence"/>
</dbReference>
<sequence>MSTLKTNLLLLLGELKSIDISESKKYYSKKKNEFYFTFNYTNDKNPNNNNLIIQLDSKIHNDNENLMKNPKYQSTLSEEISKKTVKKNSRRIIFIISYTENIRINEFIKLKKIITLEDYNHDPIKEQKENNEKETQEETEVHNIIKSMNKLNISDERIKEYQNLNIIIKIERYLNNIKKMVTIKNFGNNYYITLNNNINELYNNFCIGLGIDINQKEINDKNNH</sequence>
<evidence type="ECO:0000313" key="2">
    <source>
        <dbReference type="Proteomes" id="UP000789759"/>
    </source>
</evidence>
<dbReference type="AlphaFoldDB" id="A0A9N9JJ62"/>
<feature type="non-terminal residue" evidence="1">
    <location>
        <position position="1"/>
    </location>
</feature>
<gene>
    <name evidence="1" type="ORF">CPELLU_LOCUS16530</name>
</gene>
<dbReference type="EMBL" id="CAJVQA010024726">
    <property type="protein sequence ID" value="CAG8783490.1"/>
    <property type="molecule type" value="Genomic_DNA"/>
</dbReference>
<protein>
    <submittedName>
        <fullName evidence="1">8802_t:CDS:1</fullName>
    </submittedName>
</protein>
<proteinExistence type="predicted"/>
<name>A0A9N9JJ62_9GLOM</name>
<organism evidence="1 2">
    <name type="scientific">Cetraspora pellucida</name>
    <dbReference type="NCBI Taxonomy" id="1433469"/>
    <lineage>
        <taxon>Eukaryota</taxon>
        <taxon>Fungi</taxon>
        <taxon>Fungi incertae sedis</taxon>
        <taxon>Mucoromycota</taxon>
        <taxon>Glomeromycotina</taxon>
        <taxon>Glomeromycetes</taxon>
        <taxon>Diversisporales</taxon>
        <taxon>Gigasporaceae</taxon>
        <taxon>Cetraspora</taxon>
    </lineage>
</organism>
<reference evidence="1" key="1">
    <citation type="submission" date="2021-06" db="EMBL/GenBank/DDBJ databases">
        <authorList>
            <person name="Kallberg Y."/>
            <person name="Tangrot J."/>
            <person name="Rosling A."/>
        </authorList>
    </citation>
    <scope>NUCLEOTIDE SEQUENCE</scope>
    <source>
        <strain evidence="1">FL966</strain>
    </source>
</reference>
<keyword evidence="2" id="KW-1185">Reference proteome</keyword>